<keyword evidence="1" id="KW-1133">Transmembrane helix</keyword>
<evidence type="ECO:0000256" key="1">
    <source>
        <dbReference type="SAM" id="Phobius"/>
    </source>
</evidence>
<comment type="caution">
    <text evidence="2">The sequence shown here is derived from an EMBL/GenBank/DDBJ whole genome shotgun (WGS) entry which is preliminary data.</text>
</comment>
<accession>A0AAV1ZVY0</accession>
<dbReference type="EMBL" id="CAXIEN010000090">
    <property type="protein sequence ID" value="CAL1275978.1"/>
    <property type="molecule type" value="Genomic_DNA"/>
</dbReference>
<keyword evidence="3" id="KW-1185">Reference proteome</keyword>
<feature type="transmembrane region" description="Helical" evidence="1">
    <location>
        <begin position="25"/>
        <end position="48"/>
    </location>
</feature>
<gene>
    <name evidence="2" type="ORF">LARSCL_LOCUS8407</name>
</gene>
<dbReference type="AlphaFoldDB" id="A0AAV1ZVY0"/>
<protein>
    <submittedName>
        <fullName evidence="2">Uncharacterized protein</fullName>
    </submittedName>
</protein>
<keyword evidence="1" id="KW-0472">Membrane</keyword>
<evidence type="ECO:0000313" key="3">
    <source>
        <dbReference type="Proteomes" id="UP001497382"/>
    </source>
</evidence>
<reference evidence="2 3" key="1">
    <citation type="submission" date="2024-04" db="EMBL/GenBank/DDBJ databases">
        <authorList>
            <person name="Rising A."/>
            <person name="Reimegard J."/>
            <person name="Sonavane S."/>
            <person name="Akerstrom W."/>
            <person name="Nylinder S."/>
            <person name="Hedman E."/>
            <person name="Kallberg Y."/>
        </authorList>
    </citation>
    <scope>NUCLEOTIDE SEQUENCE [LARGE SCALE GENOMIC DNA]</scope>
</reference>
<organism evidence="2 3">
    <name type="scientific">Larinioides sclopetarius</name>
    <dbReference type="NCBI Taxonomy" id="280406"/>
    <lineage>
        <taxon>Eukaryota</taxon>
        <taxon>Metazoa</taxon>
        <taxon>Ecdysozoa</taxon>
        <taxon>Arthropoda</taxon>
        <taxon>Chelicerata</taxon>
        <taxon>Arachnida</taxon>
        <taxon>Araneae</taxon>
        <taxon>Araneomorphae</taxon>
        <taxon>Entelegynae</taxon>
        <taxon>Araneoidea</taxon>
        <taxon>Araneidae</taxon>
        <taxon>Larinioides</taxon>
    </lineage>
</organism>
<keyword evidence="1" id="KW-0812">Transmembrane</keyword>
<dbReference type="Proteomes" id="UP001497382">
    <property type="component" value="Unassembled WGS sequence"/>
</dbReference>
<sequence length="49" mass="5752">MDTFLDFKDFRWTSNGTNQQPTSKLYFMFLIIGFIFADTAIDLLDAFFS</sequence>
<evidence type="ECO:0000313" key="2">
    <source>
        <dbReference type="EMBL" id="CAL1275978.1"/>
    </source>
</evidence>
<feature type="non-terminal residue" evidence="2">
    <location>
        <position position="49"/>
    </location>
</feature>
<proteinExistence type="predicted"/>
<name>A0AAV1ZVY0_9ARAC</name>